<dbReference type="AlphaFoldDB" id="A0A2S8BBP9"/>
<protein>
    <submittedName>
        <fullName evidence="1">Uncharacterized protein</fullName>
    </submittedName>
</protein>
<evidence type="ECO:0000313" key="2">
    <source>
        <dbReference type="Proteomes" id="UP000238296"/>
    </source>
</evidence>
<name>A0A2S8BBP9_9MYCO</name>
<organism evidence="1 2">
    <name type="scientific">Mycobacterium talmoniae</name>
    <dbReference type="NCBI Taxonomy" id="1858794"/>
    <lineage>
        <taxon>Bacteria</taxon>
        <taxon>Bacillati</taxon>
        <taxon>Actinomycetota</taxon>
        <taxon>Actinomycetes</taxon>
        <taxon>Mycobacteriales</taxon>
        <taxon>Mycobacteriaceae</taxon>
        <taxon>Mycobacterium</taxon>
    </lineage>
</organism>
<reference evidence="1 2" key="1">
    <citation type="journal article" date="2017" name="Int. J. Syst. Evol. Microbiol.">
        <title>Mycobacterium talmoniae sp. nov., a slowly growing mycobacterium isolated from human respiratory samples.</title>
        <authorList>
            <person name="Davidson R.M."/>
            <person name="DeGroote M.A."/>
            <person name="Marola J.L."/>
            <person name="Buss S."/>
            <person name="Jones V."/>
            <person name="McNeil M.R."/>
            <person name="Freifeld A.G."/>
            <person name="Elaine Epperson L."/>
            <person name="Hasan N.A."/>
            <person name="Jackson M."/>
            <person name="Iwen P.C."/>
            <person name="Salfinger M."/>
            <person name="Strong M."/>
        </authorList>
    </citation>
    <scope>NUCLEOTIDE SEQUENCE [LARGE SCALE GENOMIC DNA]</scope>
    <source>
        <strain evidence="1 2">ATCC BAA-2683</strain>
    </source>
</reference>
<dbReference type="Proteomes" id="UP000238296">
    <property type="component" value="Unassembled WGS sequence"/>
</dbReference>
<dbReference type="EMBL" id="PPEA01000996">
    <property type="protein sequence ID" value="PQM44079.1"/>
    <property type="molecule type" value="Genomic_DNA"/>
</dbReference>
<proteinExistence type="predicted"/>
<comment type="caution">
    <text evidence="1">The sequence shown here is derived from an EMBL/GenBank/DDBJ whole genome shotgun (WGS) entry which is preliminary data.</text>
</comment>
<sequence length="76" mass="8492">MPSSMSCHMNGASRHDAVYRRCITDGFARPWDGPLICRLVFVRPGWAAVDVMPQPAARLRRSSSRANISTASFDWP</sequence>
<accession>A0A2S8BBP9</accession>
<evidence type="ECO:0000313" key="1">
    <source>
        <dbReference type="EMBL" id="PQM44079.1"/>
    </source>
</evidence>
<gene>
    <name evidence="1" type="ORF">C1Y40_05763</name>
</gene>